<dbReference type="Gene3D" id="3.30.70.2240">
    <property type="entry name" value="KRIT, N-terminal Nudix domain, NPxY motif-rich region"/>
    <property type="match status" value="1"/>
</dbReference>
<evidence type="ECO:0000313" key="2">
    <source>
        <dbReference type="EMBL" id="KAG8541606.1"/>
    </source>
</evidence>
<dbReference type="InterPro" id="IPR032022">
    <property type="entry name" value="NUDIX"/>
</dbReference>
<dbReference type="EMBL" id="WNYA01000446">
    <property type="protein sequence ID" value="KAG8548299.1"/>
    <property type="molecule type" value="Genomic_DNA"/>
</dbReference>
<name>A0AAV6ZG14_ENGPU</name>
<feature type="domain" description="KRIT N-terminal NPxY motif-rich region" evidence="1">
    <location>
        <begin position="22"/>
        <end position="162"/>
    </location>
</feature>
<evidence type="ECO:0000313" key="3">
    <source>
        <dbReference type="EMBL" id="KAG8548299.1"/>
    </source>
</evidence>
<evidence type="ECO:0000313" key="5">
    <source>
        <dbReference type="Proteomes" id="UP000824782"/>
    </source>
</evidence>
<dbReference type="EMBL" id="WNYA01000446">
    <property type="protein sequence ID" value="KAG8548300.1"/>
    <property type="molecule type" value="Genomic_DNA"/>
</dbReference>
<sequence length="162" mass="18154">MGSPTETEEVHVAVIRPKNAGSLNSREYRAKLYEILMIEVPIEGQKKKRRKVLLETNLQGEKDKSQEILEYVLETTKQISPANQGVKGKRVVLMNRFPLDGEKAGKDATLFLVPTSVKDNSKTNSNPGSPVFYCLQDIMRVCSETSTHFSTITARMLIALDK</sequence>
<evidence type="ECO:0000259" key="1">
    <source>
        <dbReference type="Pfam" id="PF16705"/>
    </source>
</evidence>
<keyword evidence="5" id="KW-1185">Reference proteome</keyword>
<proteinExistence type="predicted"/>
<organism evidence="3 5">
    <name type="scientific">Engystomops pustulosus</name>
    <name type="common">Tungara frog</name>
    <name type="synonym">Physalaemus pustulosus</name>
    <dbReference type="NCBI Taxonomy" id="76066"/>
    <lineage>
        <taxon>Eukaryota</taxon>
        <taxon>Metazoa</taxon>
        <taxon>Chordata</taxon>
        <taxon>Craniata</taxon>
        <taxon>Vertebrata</taxon>
        <taxon>Euteleostomi</taxon>
        <taxon>Amphibia</taxon>
        <taxon>Batrachia</taxon>
        <taxon>Anura</taxon>
        <taxon>Neobatrachia</taxon>
        <taxon>Hyloidea</taxon>
        <taxon>Leptodactylidae</taxon>
        <taxon>Leiuperinae</taxon>
        <taxon>Engystomops</taxon>
    </lineage>
</organism>
<dbReference type="EMBL" id="WNYA01007054">
    <property type="protein sequence ID" value="KAG8541606.1"/>
    <property type="molecule type" value="Genomic_DNA"/>
</dbReference>
<evidence type="ECO:0000313" key="4">
    <source>
        <dbReference type="EMBL" id="KAG8548300.1"/>
    </source>
</evidence>
<dbReference type="Pfam" id="PF16705">
    <property type="entry name" value="NUDIX_5"/>
    <property type="match status" value="1"/>
</dbReference>
<gene>
    <name evidence="3" type="ORF">GDO81_025820</name>
    <name evidence="4" type="ORF">GDO81_025821</name>
    <name evidence="2" type="ORF">GDO81_028627</name>
</gene>
<accession>A0AAV6ZG14</accession>
<dbReference type="InterPro" id="IPR043058">
    <property type="entry name" value="NUDIX_sf"/>
</dbReference>
<comment type="caution">
    <text evidence="3">The sequence shown here is derived from an EMBL/GenBank/DDBJ whole genome shotgun (WGS) entry which is preliminary data.</text>
</comment>
<dbReference type="AlphaFoldDB" id="A0AAV6ZG14"/>
<reference evidence="3" key="1">
    <citation type="thesis" date="2020" institute="ProQuest LLC" country="789 East Eisenhower Parkway, Ann Arbor, MI, USA">
        <title>Comparative Genomics and Chromosome Evolution.</title>
        <authorList>
            <person name="Mudd A.B."/>
        </authorList>
    </citation>
    <scope>NUCLEOTIDE SEQUENCE</scope>
    <source>
        <strain evidence="3">237g6f4</strain>
        <tissue evidence="3">Blood</tissue>
    </source>
</reference>
<dbReference type="Proteomes" id="UP000824782">
    <property type="component" value="Unassembled WGS sequence"/>
</dbReference>
<protein>
    <recommendedName>
        <fullName evidence="1">KRIT N-terminal NPxY motif-rich region domain-containing protein</fullName>
    </recommendedName>
</protein>